<dbReference type="RefSeq" id="YP_009001658.1">
    <property type="nucleotide sequence ID" value="NC_023426.1"/>
</dbReference>
<dbReference type="Proteomes" id="UP000174145">
    <property type="component" value="Segment"/>
</dbReference>
<evidence type="ECO:0000313" key="2">
    <source>
        <dbReference type="Proteomes" id="UP000174145"/>
    </source>
</evidence>
<reference evidence="1 2" key="1">
    <citation type="journal article" date="2014" name="Virology">
        <title>The complete genome sequence of the Alphaentomopoxvirus Anomala cuprea entomopoxvirus, including its terminal hairpin loop sequences, suggests a potentially unique mode of apoptosis inhibition and mode of DNA replication.</title>
        <authorList>
            <person name="Mitsuhashi W."/>
            <person name="Miyamoto K."/>
            <person name="Wada S."/>
        </authorList>
    </citation>
    <scope>NUCLEOTIDE SEQUENCE [LARGE SCALE GENOMIC DNA]</scope>
    <source>
        <strain evidence="1">CV6M</strain>
    </source>
</reference>
<dbReference type="KEGG" id="vg:18263614"/>
<organism evidence="1 2">
    <name type="scientific">Alphaentomopoxvirus acuprea</name>
    <dbReference type="NCBI Taxonomy" id="62099"/>
    <lineage>
        <taxon>Viruses</taxon>
        <taxon>Varidnaviria</taxon>
        <taxon>Bamfordvirae</taxon>
        <taxon>Nucleocytoviricota</taxon>
        <taxon>Pokkesviricetes</taxon>
        <taxon>Chitovirales</taxon>
        <taxon>Poxviridae</taxon>
        <taxon>Entomopoxvirinae</taxon>
        <taxon>Alphaentomopoxvirus</taxon>
    </lineage>
</organism>
<accession>W6JL33</accession>
<proteinExistence type="predicted"/>
<dbReference type="GeneID" id="18263614"/>
<sequence>MESALINNLLKLTTYINDDTEKQNINSLLNELIYFQKIINAQILKNLGNSTEIDSFDSKDFKVALESIL</sequence>
<dbReference type="EMBL" id="AP013055">
    <property type="protein sequence ID" value="BAO49545.1"/>
    <property type="molecule type" value="Genomic_DNA"/>
</dbReference>
<name>W6JL33_9POXV</name>
<evidence type="ECO:0000313" key="1">
    <source>
        <dbReference type="EMBL" id="BAO49545.1"/>
    </source>
</evidence>
<protein>
    <submittedName>
        <fullName evidence="1">Uncharacterized protein</fullName>
    </submittedName>
</protein>
<keyword evidence="2" id="KW-1185">Reference proteome</keyword>